<dbReference type="PROSITE" id="PS50808">
    <property type="entry name" value="ZF_BED"/>
    <property type="match status" value="1"/>
</dbReference>
<protein>
    <recommendedName>
        <fullName evidence="6">BED-type domain-containing protein</fullName>
    </recommendedName>
</protein>
<feature type="domain" description="BED-type" evidence="6">
    <location>
        <begin position="126"/>
        <end position="182"/>
    </location>
</feature>
<reference evidence="7" key="1">
    <citation type="submission" date="2015-04" db="UniProtKB">
        <authorList>
            <consortium name="EnsemblPlants"/>
        </authorList>
    </citation>
    <scope>IDENTIFICATION</scope>
</reference>
<accession>A0A0E0MP04</accession>
<evidence type="ECO:0000313" key="8">
    <source>
        <dbReference type="Proteomes" id="UP000026962"/>
    </source>
</evidence>
<dbReference type="InterPro" id="IPR003656">
    <property type="entry name" value="Znf_BED"/>
</dbReference>
<evidence type="ECO:0000256" key="1">
    <source>
        <dbReference type="ARBA" id="ARBA00022723"/>
    </source>
</evidence>
<dbReference type="GO" id="GO:0008270">
    <property type="term" value="F:zinc ion binding"/>
    <property type="evidence" value="ECO:0007669"/>
    <property type="project" value="UniProtKB-KW"/>
</dbReference>
<organism evidence="7">
    <name type="scientific">Oryza punctata</name>
    <name type="common">Red rice</name>
    <dbReference type="NCBI Taxonomy" id="4537"/>
    <lineage>
        <taxon>Eukaryota</taxon>
        <taxon>Viridiplantae</taxon>
        <taxon>Streptophyta</taxon>
        <taxon>Embryophyta</taxon>
        <taxon>Tracheophyta</taxon>
        <taxon>Spermatophyta</taxon>
        <taxon>Magnoliopsida</taxon>
        <taxon>Liliopsida</taxon>
        <taxon>Poales</taxon>
        <taxon>Poaceae</taxon>
        <taxon>BOP clade</taxon>
        <taxon>Oryzoideae</taxon>
        <taxon>Oryzeae</taxon>
        <taxon>Oryzinae</taxon>
        <taxon>Oryza</taxon>
    </lineage>
</organism>
<dbReference type="AlphaFoldDB" id="A0A0E0MP04"/>
<feature type="region of interest" description="Disordered" evidence="5">
    <location>
        <begin position="99"/>
        <end position="128"/>
    </location>
</feature>
<keyword evidence="2 4" id="KW-0863">Zinc-finger</keyword>
<keyword evidence="1" id="KW-0479">Metal-binding</keyword>
<proteinExistence type="predicted"/>
<dbReference type="SUPFAM" id="SSF57667">
    <property type="entry name" value="beta-beta-alpha zinc fingers"/>
    <property type="match status" value="1"/>
</dbReference>
<feature type="compositionally biased region" description="Low complexity" evidence="5">
    <location>
        <begin position="106"/>
        <end position="115"/>
    </location>
</feature>
<reference evidence="7" key="2">
    <citation type="submission" date="2018-05" db="EMBL/GenBank/DDBJ databases">
        <title>OpunRS2 (Oryza punctata Reference Sequence Version 2).</title>
        <authorList>
            <person name="Zhang J."/>
            <person name="Kudrna D."/>
            <person name="Lee S."/>
            <person name="Talag J."/>
            <person name="Welchert J."/>
            <person name="Wing R.A."/>
        </authorList>
    </citation>
    <scope>NUCLEOTIDE SEQUENCE [LARGE SCALE GENOMIC DNA]</scope>
</reference>
<name>A0A0E0MP04_ORYPU</name>
<dbReference type="Gramene" id="OPUNC12G15350.1">
    <property type="protein sequence ID" value="OPUNC12G15350.1"/>
    <property type="gene ID" value="OPUNC12G15350"/>
</dbReference>
<dbReference type="HOGENOM" id="CLU_1449824_0_0_1"/>
<evidence type="ECO:0000256" key="5">
    <source>
        <dbReference type="SAM" id="MobiDB-lite"/>
    </source>
</evidence>
<feature type="compositionally biased region" description="Basic residues" evidence="5">
    <location>
        <begin position="118"/>
        <end position="128"/>
    </location>
</feature>
<dbReference type="InterPro" id="IPR053031">
    <property type="entry name" value="Cuticle_assoc_protein"/>
</dbReference>
<evidence type="ECO:0000256" key="4">
    <source>
        <dbReference type="PROSITE-ProRule" id="PRU00027"/>
    </source>
</evidence>
<dbReference type="InterPro" id="IPR036236">
    <property type="entry name" value="Znf_C2H2_sf"/>
</dbReference>
<dbReference type="PANTHER" id="PTHR34396">
    <property type="entry name" value="OS03G0264950 PROTEIN-RELATED"/>
    <property type="match status" value="1"/>
</dbReference>
<keyword evidence="8" id="KW-1185">Reference proteome</keyword>
<dbReference type="GO" id="GO:0006357">
    <property type="term" value="P:regulation of transcription by RNA polymerase II"/>
    <property type="evidence" value="ECO:0007669"/>
    <property type="project" value="TreeGrafter"/>
</dbReference>
<sequence length="182" mass="18967">MEGLAGGHGALPTAGGSMMAAHLLGPTTDAGTVTEEDYYFVFVQQLVHITGGAAAPSAAAGISLPTSSSSSSVREASAVVDVTIDGLAAASHANANAMVDDENVLRGPNGPSSSSRGGGRRRSERRRRSVVWEHMELDPSGNKASCRYCTKTLSAKTKDGTTHLRRHVNRCALRELAHALDI</sequence>
<evidence type="ECO:0000259" key="6">
    <source>
        <dbReference type="PROSITE" id="PS50808"/>
    </source>
</evidence>
<dbReference type="PANTHER" id="PTHR34396:SF25">
    <property type="entry name" value="BOUNDARY ELEMENT ASSOCIATED FACTOR"/>
    <property type="match status" value="1"/>
</dbReference>
<evidence type="ECO:0000313" key="7">
    <source>
        <dbReference type="EnsemblPlants" id="OPUNC12G15350.1"/>
    </source>
</evidence>
<dbReference type="GO" id="GO:1990837">
    <property type="term" value="F:sequence-specific double-stranded DNA binding"/>
    <property type="evidence" value="ECO:0007669"/>
    <property type="project" value="TreeGrafter"/>
</dbReference>
<evidence type="ECO:0000256" key="2">
    <source>
        <dbReference type="ARBA" id="ARBA00022771"/>
    </source>
</evidence>
<dbReference type="Pfam" id="PF02892">
    <property type="entry name" value="zf-BED"/>
    <property type="match status" value="1"/>
</dbReference>
<dbReference type="GO" id="GO:0005634">
    <property type="term" value="C:nucleus"/>
    <property type="evidence" value="ECO:0007669"/>
    <property type="project" value="TreeGrafter"/>
</dbReference>
<evidence type="ECO:0000256" key="3">
    <source>
        <dbReference type="ARBA" id="ARBA00022833"/>
    </source>
</evidence>
<dbReference type="Proteomes" id="UP000026962">
    <property type="component" value="Chromosome 12"/>
</dbReference>
<dbReference type="SMART" id="SM00614">
    <property type="entry name" value="ZnF_BED"/>
    <property type="match status" value="1"/>
</dbReference>
<dbReference type="EnsemblPlants" id="OPUNC12G15350.1">
    <property type="protein sequence ID" value="OPUNC12G15350.1"/>
    <property type="gene ID" value="OPUNC12G15350"/>
</dbReference>
<keyword evidence="3" id="KW-0862">Zinc</keyword>
<dbReference type="OMA" id="VWEHMEL"/>